<evidence type="ECO:0000256" key="9">
    <source>
        <dbReference type="ARBA" id="ARBA00022989"/>
    </source>
</evidence>
<feature type="transmembrane region" description="Helical" evidence="13">
    <location>
        <begin position="732"/>
        <end position="759"/>
    </location>
</feature>
<dbReference type="Proteomes" id="UP000501690">
    <property type="component" value="Linkage Group LG7"/>
</dbReference>
<gene>
    <name evidence="16" type="ORF">DEO72_LG7g2618</name>
</gene>
<dbReference type="GO" id="GO:0031969">
    <property type="term" value="C:chloroplast membrane"/>
    <property type="evidence" value="ECO:0007669"/>
    <property type="project" value="UniProtKB-SubCell"/>
</dbReference>
<evidence type="ECO:0000256" key="8">
    <source>
        <dbReference type="ARBA" id="ARBA00022946"/>
    </source>
</evidence>
<keyword evidence="10" id="KW-0482">Metalloprotease</keyword>
<reference evidence="16 17" key="1">
    <citation type="submission" date="2019-04" db="EMBL/GenBank/DDBJ databases">
        <title>An improved genome assembly and genetic linkage map for asparagus bean, Vigna unguiculata ssp. sesquipedialis.</title>
        <authorList>
            <person name="Xia Q."/>
            <person name="Zhang R."/>
            <person name="Dong Y."/>
        </authorList>
    </citation>
    <scope>NUCLEOTIDE SEQUENCE [LARGE SCALE GENOMIC DNA]</scope>
    <source>
        <tissue evidence="16">Leaf</tissue>
    </source>
</reference>
<evidence type="ECO:0000256" key="12">
    <source>
        <dbReference type="SAM" id="MobiDB-lite"/>
    </source>
</evidence>
<dbReference type="PANTHER" id="PTHR31412">
    <property type="entry name" value="ZINC METALLOPROTEASE EGY1"/>
    <property type="match status" value="1"/>
</dbReference>
<keyword evidence="4" id="KW-0934">Plastid</keyword>
<feature type="region of interest" description="Disordered" evidence="12">
    <location>
        <begin position="159"/>
        <end position="187"/>
    </location>
</feature>
<feature type="compositionally biased region" description="Basic and acidic residues" evidence="12">
    <location>
        <begin position="168"/>
        <end position="180"/>
    </location>
</feature>
<keyword evidence="17" id="KW-1185">Reference proteome</keyword>
<evidence type="ECO:0000256" key="13">
    <source>
        <dbReference type="SAM" id="Phobius"/>
    </source>
</evidence>
<feature type="domain" description="WIYLD" evidence="15">
    <location>
        <begin position="13"/>
        <end position="72"/>
    </location>
</feature>
<keyword evidence="7" id="KW-0378">Hydrolase</keyword>
<organism evidence="16 17">
    <name type="scientific">Vigna unguiculata</name>
    <name type="common">Cowpea</name>
    <dbReference type="NCBI Taxonomy" id="3917"/>
    <lineage>
        <taxon>Eukaryota</taxon>
        <taxon>Viridiplantae</taxon>
        <taxon>Streptophyta</taxon>
        <taxon>Embryophyta</taxon>
        <taxon>Tracheophyta</taxon>
        <taxon>Spermatophyta</taxon>
        <taxon>Magnoliopsida</taxon>
        <taxon>eudicotyledons</taxon>
        <taxon>Gunneridae</taxon>
        <taxon>Pentapetalae</taxon>
        <taxon>rosids</taxon>
        <taxon>fabids</taxon>
        <taxon>Fabales</taxon>
        <taxon>Fabaceae</taxon>
        <taxon>Papilionoideae</taxon>
        <taxon>50 kb inversion clade</taxon>
        <taxon>NPAAA clade</taxon>
        <taxon>indigoferoid/millettioid clade</taxon>
        <taxon>Phaseoleae</taxon>
        <taxon>Vigna</taxon>
    </lineage>
</organism>
<feature type="region of interest" description="Disordered" evidence="12">
    <location>
        <begin position="346"/>
        <end position="366"/>
    </location>
</feature>
<evidence type="ECO:0000256" key="6">
    <source>
        <dbReference type="ARBA" id="ARBA00022692"/>
    </source>
</evidence>
<evidence type="ECO:0000259" key="15">
    <source>
        <dbReference type="Pfam" id="PF10440"/>
    </source>
</evidence>
<dbReference type="PANTHER" id="PTHR31412:SF5">
    <property type="entry name" value="ZINC METALLOPROTEASE EGY2, CHLOROPLASTIC-RELATED"/>
    <property type="match status" value="1"/>
</dbReference>
<dbReference type="EMBL" id="CP039351">
    <property type="protein sequence ID" value="QCE01322.1"/>
    <property type="molecule type" value="Genomic_DNA"/>
</dbReference>
<feature type="transmembrane region" description="Helical" evidence="13">
    <location>
        <begin position="566"/>
        <end position="586"/>
    </location>
</feature>
<feature type="transmembrane region" description="Helical" evidence="13">
    <location>
        <begin position="655"/>
        <end position="678"/>
    </location>
</feature>
<evidence type="ECO:0000256" key="4">
    <source>
        <dbReference type="ARBA" id="ARBA00022640"/>
    </source>
</evidence>
<dbReference type="InterPro" id="IPR018848">
    <property type="entry name" value="WIYLD_domain"/>
</dbReference>
<keyword evidence="9 13" id="KW-1133">Transmembrane helix</keyword>
<keyword evidence="5" id="KW-0645">Protease</keyword>
<dbReference type="Pfam" id="PF02163">
    <property type="entry name" value="Peptidase_M50"/>
    <property type="match status" value="1"/>
</dbReference>
<name>A0A4D6ML39_VIGUN</name>
<dbReference type="GO" id="GO:0008237">
    <property type="term" value="F:metallopeptidase activity"/>
    <property type="evidence" value="ECO:0007669"/>
    <property type="project" value="UniProtKB-KW"/>
</dbReference>
<evidence type="ECO:0000256" key="2">
    <source>
        <dbReference type="ARBA" id="ARBA00007931"/>
    </source>
</evidence>
<evidence type="ECO:0000256" key="10">
    <source>
        <dbReference type="ARBA" id="ARBA00023049"/>
    </source>
</evidence>
<keyword evidence="11 13" id="KW-0472">Membrane</keyword>
<dbReference type="Gene3D" id="1.10.8.850">
    <property type="entry name" value="Histone-lysine N methyltransferase , C-terminal domain-like"/>
    <property type="match status" value="1"/>
</dbReference>
<evidence type="ECO:0000256" key="7">
    <source>
        <dbReference type="ARBA" id="ARBA00022801"/>
    </source>
</evidence>
<evidence type="ECO:0000256" key="11">
    <source>
        <dbReference type="ARBA" id="ARBA00023136"/>
    </source>
</evidence>
<dbReference type="InterPro" id="IPR043017">
    <property type="entry name" value="WIYLD_dom_sf"/>
</dbReference>
<feature type="transmembrane region" description="Helical" evidence="13">
    <location>
        <begin position="690"/>
        <end position="712"/>
    </location>
</feature>
<dbReference type="CDD" id="cd06160">
    <property type="entry name" value="S2P-M50_like_2"/>
    <property type="match status" value="1"/>
</dbReference>
<feature type="transmembrane region" description="Helical" evidence="13">
    <location>
        <begin position="627"/>
        <end position="649"/>
    </location>
</feature>
<keyword evidence="8" id="KW-0809">Transit peptide</keyword>
<feature type="transmembrane region" description="Helical" evidence="13">
    <location>
        <begin position="526"/>
        <end position="545"/>
    </location>
</feature>
<feature type="domain" description="Peptidase M50" evidence="14">
    <location>
        <begin position="569"/>
        <end position="729"/>
    </location>
</feature>
<keyword evidence="6 13" id="KW-0812">Transmembrane</keyword>
<feature type="region of interest" description="Disordered" evidence="12">
    <location>
        <begin position="398"/>
        <end position="426"/>
    </location>
</feature>
<keyword evidence="3" id="KW-0150">Chloroplast</keyword>
<feature type="transmembrane region" description="Helical" evidence="13">
    <location>
        <begin position="779"/>
        <end position="799"/>
    </location>
</feature>
<comment type="subcellular location">
    <subcellularLocation>
        <location evidence="1">Plastid</location>
        <location evidence="1">Chloroplast membrane</location>
        <topology evidence="1">Multi-pass membrane protein</topology>
    </subcellularLocation>
</comment>
<protein>
    <submittedName>
        <fullName evidence="16">M50B family peptidase</fullName>
    </submittedName>
</protein>
<sequence length="809" mass="87779">MASRERKPRKRTTGTTRMDAALDAMRQFGFGTRLTRETVEELLDVYGGTQGWPFIEETSYKLLIETLLSKQEVAAEKDKDGERGDGVNNVTPCAGISDVGPSCAGISDVGSSGLVSEITVLHTGSDAFDLTTQSSDQGDALLDTLEIDVGDLALQAAVGGPEQGTNKSKNEQKSSDHVKGINDNSTIVNKVKSPSDKALMIQSSKAFNPLPSHKREGYYGWIGNGGDEDKEYVHFPIPPLSEQIEKMIGQYEAPRSGSSRRRRCRWDEKPECKVSSQLEALLAPNGTMSLSLAAPSAFRGNLLPPLSRCTSCFEFDLRFHRSHGFPHSRCRFTSFKLFRNPRSSRRRGIACSVTEPQNGGDETEKEAYKNGETLPSEDSSVQSTSAPVDGEQLNEFSDANKDQNDVQSLDSDEVASGSPLPGVKPQKLDEAIKIPKETIEILRNQVFGFDTFFVTSQDPYEGGVLFKGNLRGQAAKSYDKISKRLKDNFGDEYKLFLLVNPEDDKPVAVVVPRTTLQPETTAVPEWFAAGAFGLVTVFTLLIRNVPALQSDLLSSFDNLNLLKDGLPGALVTALILGVHELGHFLAAKDTGVKLGVPYFVPSWQIGSFGAITRIRNIVPNREDLLKVAAAGPLAGYFLGLLLLLIGFVLPPSDGLGVVVDASVFHESFLAGGIAKLLLGNVLKEGTAISINPLVIWAWAGLLINAINSIPAGELDGGRISFALWGRKASLRFTGVSIALLGLSSLVNDVAFYWVVLIFFLQRGPIAPLSEEITDPDEKYVAIGITVLLLGLLVCLPYPFPFTDETLTSF</sequence>
<evidence type="ECO:0000256" key="1">
    <source>
        <dbReference type="ARBA" id="ARBA00004508"/>
    </source>
</evidence>
<dbReference type="AlphaFoldDB" id="A0A4D6ML39"/>
<dbReference type="InterPro" id="IPR044838">
    <property type="entry name" value="EGY1-like"/>
</dbReference>
<dbReference type="GO" id="GO:0006508">
    <property type="term" value="P:proteolysis"/>
    <property type="evidence" value="ECO:0007669"/>
    <property type="project" value="UniProtKB-KW"/>
</dbReference>
<evidence type="ECO:0000313" key="17">
    <source>
        <dbReference type="Proteomes" id="UP000501690"/>
    </source>
</evidence>
<comment type="similarity">
    <text evidence="2">Belongs to the peptidase M50B family.</text>
</comment>
<evidence type="ECO:0000259" key="14">
    <source>
        <dbReference type="Pfam" id="PF02163"/>
    </source>
</evidence>
<evidence type="ECO:0000313" key="16">
    <source>
        <dbReference type="EMBL" id="QCE01322.1"/>
    </source>
</evidence>
<dbReference type="InterPro" id="IPR008915">
    <property type="entry name" value="Peptidase_M50"/>
</dbReference>
<evidence type="ECO:0000256" key="5">
    <source>
        <dbReference type="ARBA" id="ARBA00022670"/>
    </source>
</evidence>
<accession>A0A4D6ML39</accession>
<evidence type="ECO:0000256" key="3">
    <source>
        <dbReference type="ARBA" id="ARBA00022528"/>
    </source>
</evidence>
<proteinExistence type="inferred from homology"/>
<dbReference type="Pfam" id="PF10440">
    <property type="entry name" value="WIYLD"/>
    <property type="match status" value="1"/>
</dbReference>